<organism evidence="3 4">
    <name type="scientific">Pigmentiphaga kullae</name>
    <dbReference type="NCBI Taxonomy" id="151784"/>
    <lineage>
        <taxon>Bacteria</taxon>
        <taxon>Pseudomonadati</taxon>
        <taxon>Pseudomonadota</taxon>
        <taxon>Betaproteobacteria</taxon>
        <taxon>Burkholderiales</taxon>
        <taxon>Alcaligenaceae</taxon>
        <taxon>Pigmentiphaga</taxon>
    </lineage>
</organism>
<evidence type="ECO:0000256" key="2">
    <source>
        <dbReference type="SAM" id="SignalP"/>
    </source>
</evidence>
<dbReference type="AlphaFoldDB" id="A0A4V2F369"/>
<dbReference type="Gene3D" id="3.40.190.10">
    <property type="entry name" value="Periplasmic binding protein-like II"/>
    <property type="match status" value="1"/>
</dbReference>
<comment type="similarity">
    <text evidence="1">Belongs to the UPF0065 (bug) family.</text>
</comment>
<dbReference type="PANTHER" id="PTHR42928:SF5">
    <property type="entry name" value="BLR1237 PROTEIN"/>
    <property type="match status" value="1"/>
</dbReference>
<comment type="caution">
    <text evidence="3">The sequence shown here is derived from an EMBL/GenBank/DDBJ whole genome shotgun (WGS) entry which is preliminary data.</text>
</comment>
<dbReference type="InterPro" id="IPR042100">
    <property type="entry name" value="Bug_dom1"/>
</dbReference>
<feature type="signal peptide" evidence="2">
    <location>
        <begin position="1"/>
        <end position="25"/>
    </location>
</feature>
<dbReference type="Gene3D" id="3.40.190.150">
    <property type="entry name" value="Bordetella uptake gene, domain 1"/>
    <property type="match status" value="1"/>
</dbReference>
<protein>
    <submittedName>
        <fullName evidence="3">Tripartite-type tricarboxylate transporter receptor subunit TctC</fullName>
    </submittedName>
</protein>
<evidence type="ECO:0000313" key="4">
    <source>
        <dbReference type="Proteomes" id="UP000292445"/>
    </source>
</evidence>
<dbReference type="Pfam" id="PF03401">
    <property type="entry name" value="TctC"/>
    <property type="match status" value="1"/>
</dbReference>
<proteinExistence type="inferred from homology"/>
<reference evidence="3 4" key="1">
    <citation type="submission" date="2019-02" db="EMBL/GenBank/DDBJ databases">
        <title>Genomic Encyclopedia of Type Strains, Phase IV (KMG-IV): sequencing the most valuable type-strain genomes for metagenomic binning, comparative biology and taxonomic classification.</title>
        <authorList>
            <person name="Goeker M."/>
        </authorList>
    </citation>
    <scope>NUCLEOTIDE SEQUENCE [LARGE SCALE GENOMIC DNA]</scope>
    <source>
        <strain evidence="3 4">K24</strain>
    </source>
</reference>
<keyword evidence="3" id="KW-0675">Receptor</keyword>
<dbReference type="RefSeq" id="WP_130359082.1">
    <property type="nucleotide sequence ID" value="NZ_SGXC01000002.1"/>
</dbReference>
<evidence type="ECO:0000256" key="1">
    <source>
        <dbReference type="ARBA" id="ARBA00006987"/>
    </source>
</evidence>
<keyword evidence="4" id="KW-1185">Reference proteome</keyword>
<name>A0A4V2F369_9BURK</name>
<feature type="chain" id="PRO_5020297410" evidence="2">
    <location>
        <begin position="26"/>
        <end position="323"/>
    </location>
</feature>
<dbReference type="PIRSF" id="PIRSF017082">
    <property type="entry name" value="YflP"/>
    <property type="match status" value="1"/>
</dbReference>
<dbReference type="Proteomes" id="UP000292445">
    <property type="component" value="Unassembled WGS sequence"/>
</dbReference>
<evidence type="ECO:0000313" key="3">
    <source>
        <dbReference type="EMBL" id="RZS81354.1"/>
    </source>
</evidence>
<dbReference type="InterPro" id="IPR005064">
    <property type="entry name" value="BUG"/>
</dbReference>
<dbReference type="OrthoDB" id="8628146at2"/>
<sequence>MSVHRWLAGSMLAIAAIAAPWAAHANDTYPDRPVRLVVPFAPGGSSDIVGRVFGEYLQKKTGQPVVVENRAGANGIIGTRYVKEAAPDGYTLELSTNTTHAANVSLYKQLPYDAMADFEHIAPFGLSASVAMVSKESGIASVRQLAEYAKAHPDKAFFGYYNSASQMSGELFRLKSGAPLKGVSYKSIGNATSDLLGGHIQVIFMEYLPAVGQIPGGKLVPLGVTASKRYGAWPDVPTIAETYPGYELDFHLGLVAPKGTPAPILAKLHAWMDEAAHDPAFVAKLNELGMEPLPMSRQEYVRFSREKIDYWARQVKAAGVPPQ</sequence>
<dbReference type="CDD" id="cd07012">
    <property type="entry name" value="PBP2_Bug_TTT"/>
    <property type="match status" value="1"/>
</dbReference>
<dbReference type="PANTHER" id="PTHR42928">
    <property type="entry name" value="TRICARBOXYLATE-BINDING PROTEIN"/>
    <property type="match status" value="1"/>
</dbReference>
<dbReference type="EMBL" id="SGXC01000002">
    <property type="protein sequence ID" value="RZS81354.1"/>
    <property type="molecule type" value="Genomic_DNA"/>
</dbReference>
<dbReference type="SUPFAM" id="SSF53850">
    <property type="entry name" value="Periplasmic binding protein-like II"/>
    <property type="match status" value="1"/>
</dbReference>
<accession>A0A4V2F369</accession>
<gene>
    <name evidence="3" type="ORF">EV675_3977</name>
</gene>
<keyword evidence="2" id="KW-0732">Signal</keyword>